<dbReference type="RefSeq" id="WP_158538602.1">
    <property type="nucleotide sequence ID" value="NZ_QLLL01000004.1"/>
</dbReference>
<dbReference type="PANTHER" id="PTHR43280:SF32">
    <property type="entry name" value="TRANSCRIPTIONAL REGULATORY PROTEIN"/>
    <property type="match status" value="1"/>
</dbReference>
<keyword evidence="6" id="KW-1185">Reference proteome</keyword>
<dbReference type="EMBL" id="QLLL01000004">
    <property type="protein sequence ID" value="RAJ05217.1"/>
    <property type="molecule type" value="Genomic_DNA"/>
</dbReference>
<dbReference type="SUPFAM" id="SSF51215">
    <property type="entry name" value="Regulatory protein AraC"/>
    <property type="match status" value="1"/>
</dbReference>
<protein>
    <submittedName>
        <fullName evidence="5">Helix-turn-helix protein</fullName>
    </submittedName>
</protein>
<name>A0A327QTY7_9BACT</name>
<evidence type="ECO:0000256" key="2">
    <source>
        <dbReference type="ARBA" id="ARBA00023125"/>
    </source>
</evidence>
<dbReference type="InterPro" id="IPR009057">
    <property type="entry name" value="Homeodomain-like_sf"/>
</dbReference>
<proteinExistence type="predicted"/>
<dbReference type="InterPro" id="IPR018060">
    <property type="entry name" value="HTH_AraC"/>
</dbReference>
<dbReference type="Pfam" id="PF12833">
    <property type="entry name" value="HTH_18"/>
    <property type="match status" value="1"/>
</dbReference>
<accession>A0A327QTY7</accession>
<dbReference type="Proteomes" id="UP000249547">
    <property type="component" value="Unassembled WGS sequence"/>
</dbReference>
<evidence type="ECO:0000313" key="6">
    <source>
        <dbReference type="Proteomes" id="UP000249547"/>
    </source>
</evidence>
<dbReference type="InterPro" id="IPR020449">
    <property type="entry name" value="Tscrpt_reg_AraC-type_HTH"/>
</dbReference>
<reference evidence="5 6" key="1">
    <citation type="submission" date="2018-06" db="EMBL/GenBank/DDBJ databases">
        <title>Genomic Encyclopedia of Archaeal and Bacterial Type Strains, Phase II (KMG-II): from individual species to whole genera.</title>
        <authorList>
            <person name="Goeker M."/>
        </authorList>
    </citation>
    <scope>NUCLEOTIDE SEQUENCE [LARGE SCALE GENOMIC DNA]</scope>
    <source>
        <strain evidence="5 6">DSM 23857</strain>
    </source>
</reference>
<keyword evidence="1" id="KW-0805">Transcription regulation</keyword>
<dbReference type="PANTHER" id="PTHR43280">
    <property type="entry name" value="ARAC-FAMILY TRANSCRIPTIONAL REGULATOR"/>
    <property type="match status" value="1"/>
</dbReference>
<evidence type="ECO:0000259" key="4">
    <source>
        <dbReference type="PROSITE" id="PS01124"/>
    </source>
</evidence>
<gene>
    <name evidence="5" type="ORF">LX64_02371</name>
</gene>
<evidence type="ECO:0000313" key="5">
    <source>
        <dbReference type="EMBL" id="RAJ05217.1"/>
    </source>
</evidence>
<dbReference type="Gene3D" id="1.10.10.60">
    <property type="entry name" value="Homeodomain-like"/>
    <property type="match status" value="1"/>
</dbReference>
<dbReference type="SMART" id="SM00342">
    <property type="entry name" value="HTH_ARAC"/>
    <property type="match status" value="1"/>
</dbReference>
<dbReference type="PROSITE" id="PS01124">
    <property type="entry name" value="HTH_ARAC_FAMILY_2"/>
    <property type="match status" value="1"/>
</dbReference>
<dbReference type="PRINTS" id="PR00032">
    <property type="entry name" value="HTHARAC"/>
</dbReference>
<comment type="caution">
    <text evidence="5">The sequence shown here is derived from an EMBL/GenBank/DDBJ whole genome shotgun (WGS) entry which is preliminary data.</text>
</comment>
<organism evidence="5 6">
    <name type="scientific">Chitinophaga skermanii</name>
    <dbReference type="NCBI Taxonomy" id="331697"/>
    <lineage>
        <taxon>Bacteria</taxon>
        <taxon>Pseudomonadati</taxon>
        <taxon>Bacteroidota</taxon>
        <taxon>Chitinophagia</taxon>
        <taxon>Chitinophagales</taxon>
        <taxon>Chitinophagaceae</taxon>
        <taxon>Chitinophaga</taxon>
    </lineage>
</organism>
<sequence length="299" mass="34457">MAKPETVEQYYSSRPFIPKPSIDTANGHFNVFRLEERGMEEEAPIVFGRKNYFKICLTTGKSIIHYADKSMEIQNHGLFFANPQVPYNWEPLSEEQTGYSCIFTETFFENYGRLKDYPVFKPGGVPVYELTPIEYQTVAGIFSQLSEEKSSNFEFRDDVLRNLVFQLVHHTLKMRPAANVVVEKSNAANRIAALFTQLLEKQFPIKDSMHTIELRSASDFAQQLAVHVNHLNKSIKQVTDKTTSEIIMDRLLTEAKILLKHSSWTIAEISYALGFEGPTHFSSFFRKHLQLTPTQFRKE</sequence>
<dbReference type="SUPFAM" id="SSF46689">
    <property type="entry name" value="Homeodomain-like"/>
    <property type="match status" value="1"/>
</dbReference>
<dbReference type="InterPro" id="IPR037923">
    <property type="entry name" value="HTH-like"/>
</dbReference>
<dbReference type="AlphaFoldDB" id="A0A327QTY7"/>
<dbReference type="GO" id="GO:0043565">
    <property type="term" value="F:sequence-specific DNA binding"/>
    <property type="evidence" value="ECO:0007669"/>
    <property type="project" value="InterPro"/>
</dbReference>
<keyword evidence="3" id="KW-0804">Transcription</keyword>
<evidence type="ECO:0000256" key="3">
    <source>
        <dbReference type="ARBA" id="ARBA00023163"/>
    </source>
</evidence>
<feature type="domain" description="HTH araC/xylS-type" evidence="4">
    <location>
        <begin position="189"/>
        <end position="299"/>
    </location>
</feature>
<evidence type="ECO:0000256" key="1">
    <source>
        <dbReference type="ARBA" id="ARBA00023015"/>
    </source>
</evidence>
<keyword evidence="2" id="KW-0238">DNA-binding</keyword>
<dbReference type="GO" id="GO:0003700">
    <property type="term" value="F:DNA-binding transcription factor activity"/>
    <property type="evidence" value="ECO:0007669"/>
    <property type="project" value="InterPro"/>
</dbReference>
<dbReference type="OrthoDB" id="629929at2"/>